<proteinExistence type="predicted"/>
<evidence type="ECO:0000313" key="2">
    <source>
        <dbReference type="Proteomes" id="UP000222106"/>
    </source>
</evidence>
<comment type="caution">
    <text evidence="1">The sequence shown here is derived from an EMBL/GenBank/DDBJ whole genome shotgun (WGS) entry which is preliminary data.</text>
</comment>
<name>A0A2A9EGL1_9MICO</name>
<dbReference type="EMBL" id="PDJI01000004">
    <property type="protein sequence ID" value="PFG38207.1"/>
    <property type="molecule type" value="Genomic_DNA"/>
</dbReference>
<dbReference type="RefSeq" id="WP_170037085.1">
    <property type="nucleotide sequence ID" value="NZ_PDJI01000004.1"/>
</dbReference>
<protein>
    <submittedName>
        <fullName evidence="1">Uncharacterized protein</fullName>
    </submittedName>
</protein>
<keyword evidence="2" id="KW-1185">Reference proteome</keyword>
<organism evidence="1 2">
    <name type="scientific">Georgenia soli</name>
    <dbReference type="NCBI Taxonomy" id="638953"/>
    <lineage>
        <taxon>Bacteria</taxon>
        <taxon>Bacillati</taxon>
        <taxon>Actinomycetota</taxon>
        <taxon>Actinomycetes</taxon>
        <taxon>Micrococcales</taxon>
        <taxon>Bogoriellaceae</taxon>
        <taxon>Georgenia</taxon>
    </lineage>
</organism>
<dbReference type="AlphaFoldDB" id="A0A2A9EGL1"/>
<reference evidence="1 2" key="1">
    <citation type="submission" date="2017-10" db="EMBL/GenBank/DDBJ databases">
        <title>Sequencing the genomes of 1000 actinobacteria strains.</title>
        <authorList>
            <person name="Klenk H.-P."/>
        </authorList>
    </citation>
    <scope>NUCLEOTIDE SEQUENCE [LARGE SCALE GENOMIC DNA]</scope>
    <source>
        <strain evidence="1 2">DSM 21838</strain>
    </source>
</reference>
<gene>
    <name evidence="1" type="ORF">ATJ97_0679</name>
</gene>
<accession>A0A2A9EGL1</accession>
<sequence length="58" mass="5738">MARNKKPGSGSRPIEAVGTAVAAFVGVAKQHPALTVAAVLALLVLVRVARAGSTGTTV</sequence>
<dbReference type="Proteomes" id="UP000222106">
    <property type="component" value="Unassembled WGS sequence"/>
</dbReference>
<evidence type="ECO:0000313" key="1">
    <source>
        <dbReference type="EMBL" id="PFG38207.1"/>
    </source>
</evidence>